<proteinExistence type="predicted"/>
<protein>
    <submittedName>
        <fullName evidence="1">Uncharacterized protein</fullName>
    </submittedName>
</protein>
<dbReference type="EMBL" id="PSQE01000004">
    <property type="protein sequence ID" value="RHN61026.1"/>
    <property type="molecule type" value="Genomic_DNA"/>
</dbReference>
<gene>
    <name evidence="1" type="ORF">MtrunA17_Chr4g0032151</name>
</gene>
<organism evidence="1">
    <name type="scientific">Medicago truncatula</name>
    <name type="common">Barrel medic</name>
    <name type="synonym">Medicago tribuloides</name>
    <dbReference type="NCBI Taxonomy" id="3880"/>
    <lineage>
        <taxon>Eukaryota</taxon>
        <taxon>Viridiplantae</taxon>
        <taxon>Streptophyta</taxon>
        <taxon>Embryophyta</taxon>
        <taxon>Tracheophyta</taxon>
        <taxon>Spermatophyta</taxon>
        <taxon>Magnoliopsida</taxon>
        <taxon>eudicotyledons</taxon>
        <taxon>Gunneridae</taxon>
        <taxon>Pentapetalae</taxon>
        <taxon>rosids</taxon>
        <taxon>fabids</taxon>
        <taxon>Fabales</taxon>
        <taxon>Fabaceae</taxon>
        <taxon>Papilionoideae</taxon>
        <taxon>50 kb inversion clade</taxon>
        <taxon>NPAAA clade</taxon>
        <taxon>Hologalegina</taxon>
        <taxon>IRL clade</taxon>
        <taxon>Trifolieae</taxon>
        <taxon>Medicago</taxon>
    </lineage>
</organism>
<dbReference type="AlphaFoldDB" id="A0A396I5W3"/>
<dbReference type="Gramene" id="rna23436">
    <property type="protein sequence ID" value="RHN61026.1"/>
    <property type="gene ID" value="gene23436"/>
</dbReference>
<dbReference type="Proteomes" id="UP000265566">
    <property type="component" value="Chromosome 4"/>
</dbReference>
<reference evidence="1" key="1">
    <citation type="journal article" date="2018" name="Nat. Plants">
        <title>Whole-genome landscape of Medicago truncatula symbiotic genes.</title>
        <authorList>
            <person name="Pecrix Y."/>
            <person name="Gamas P."/>
            <person name="Carrere S."/>
        </authorList>
    </citation>
    <scope>NUCLEOTIDE SEQUENCE</scope>
    <source>
        <tissue evidence="1">Leaves</tissue>
    </source>
</reference>
<accession>A0A396I5W3</accession>
<evidence type="ECO:0000313" key="1">
    <source>
        <dbReference type="EMBL" id="RHN61026.1"/>
    </source>
</evidence>
<sequence>MNNNFLFSIFFLNEAWRSLKVLHRPLQGFGIPWSFLYVKCSNMSIIMKGGV</sequence>
<name>A0A396I5W3_MEDTR</name>
<comment type="caution">
    <text evidence="1">The sequence shown here is derived from an EMBL/GenBank/DDBJ whole genome shotgun (WGS) entry which is preliminary data.</text>
</comment>